<keyword evidence="2" id="KW-1185">Reference proteome</keyword>
<reference evidence="1 2" key="1">
    <citation type="submission" date="2021-04" db="EMBL/GenBank/DDBJ databases">
        <authorList>
            <person name="Bliznina A."/>
        </authorList>
    </citation>
    <scope>NUCLEOTIDE SEQUENCE [LARGE SCALE GENOMIC DNA]</scope>
</reference>
<evidence type="ECO:0000313" key="1">
    <source>
        <dbReference type="EMBL" id="CAG5104335.1"/>
    </source>
</evidence>
<organism evidence="1 2">
    <name type="scientific">Oikopleura dioica</name>
    <name type="common">Tunicate</name>
    <dbReference type="NCBI Taxonomy" id="34765"/>
    <lineage>
        <taxon>Eukaryota</taxon>
        <taxon>Metazoa</taxon>
        <taxon>Chordata</taxon>
        <taxon>Tunicata</taxon>
        <taxon>Appendicularia</taxon>
        <taxon>Copelata</taxon>
        <taxon>Oikopleuridae</taxon>
        <taxon>Oikopleura</taxon>
    </lineage>
</organism>
<name>A0ABN7SM69_OIKDI</name>
<gene>
    <name evidence="1" type="ORF">OKIOD_LOCUS9968</name>
</gene>
<dbReference type="EMBL" id="OU015566">
    <property type="protein sequence ID" value="CAG5104335.1"/>
    <property type="molecule type" value="Genomic_DNA"/>
</dbReference>
<protein>
    <submittedName>
        <fullName evidence="1">Oidioi.mRNA.OKI2018_I69.chr1.g1203.t1.cds</fullName>
    </submittedName>
</protein>
<proteinExistence type="predicted"/>
<sequence>MAGVSCGARDLNDVLLKDSSGKIAESGKQVLLVEANTNITPTFLKYQNTNFLMALSQDDMRPDTIRMALIGALRFGKCFIIDIDKLPLYNAIETYMDMIKPGLYKDLLAGEVTKNEYWKTLGNNFNESQFDRFHFVVLTHSVPDKAISDQFYTITIE</sequence>
<dbReference type="Proteomes" id="UP001158576">
    <property type="component" value="Chromosome 1"/>
</dbReference>
<accession>A0ABN7SM69</accession>
<evidence type="ECO:0000313" key="2">
    <source>
        <dbReference type="Proteomes" id="UP001158576"/>
    </source>
</evidence>